<evidence type="ECO:0000313" key="1">
    <source>
        <dbReference type="EMBL" id="KAJ7358280.1"/>
    </source>
</evidence>
<proteinExistence type="predicted"/>
<dbReference type="AlphaFoldDB" id="A0AAD7AH78"/>
<name>A0AAD7AH78_9AGAR</name>
<keyword evidence="2" id="KW-1185">Reference proteome</keyword>
<organism evidence="1 2">
    <name type="scientific">Mycena albidolilacea</name>
    <dbReference type="NCBI Taxonomy" id="1033008"/>
    <lineage>
        <taxon>Eukaryota</taxon>
        <taxon>Fungi</taxon>
        <taxon>Dikarya</taxon>
        <taxon>Basidiomycota</taxon>
        <taxon>Agaricomycotina</taxon>
        <taxon>Agaricomycetes</taxon>
        <taxon>Agaricomycetidae</taxon>
        <taxon>Agaricales</taxon>
        <taxon>Marasmiineae</taxon>
        <taxon>Mycenaceae</taxon>
        <taxon>Mycena</taxon>
    </lineage>
</organism>
<protein>
    <recommendedName>
        <fullName evidence="3">F-box domain-containing protein</fullName>
    </recommendedName>
</protein>
<evidence type="ECO:0000313" key="2">
    <source>
        <dbReference type="Proteomes" id="UP001218218"/>
    </source>
</evidence>
<gene>
    <name evidence="1" type="ORF">DFH08DRAFT_932429</name>
</gene>
<dbReference type="EMBL" id="JARIHO010000007">
    <property type="protein sequence ID" value="KAJ7358280.1"/>
    <property type="molecule type" value="Genomic_DNA"/>
</dbReference>
<sequence length="407" mass="45378">MIPQELVEAILSDVDPGSLKSCSLVSPGFCVPSQRLIFRSFRLEGNRKGPTILSNYGRAYTLLTDSPHLAAYITNLEIHLPTPSTSGDEINSLRRVLPLLACLLHGVYTRARWSQYSKLFSLDVLGFLSRQKLHSLSVEEILRWCSYLSSHPRPNYTSHSTTYYGLLLGEYTDGVSSLLCRPQFAAYIGDLRRLTITIPNPISIKLVSTTAYTLTHVCLDCRVFNEPHFSVPFPPLPNMLPRDTAGFLSSHAAVVDGIDFSNPSGQLEIQPSRDNCLLFSRGALSSELRLYSVAADAGNVPPVALRHPESHMETRVWPAACQRTRLREFRRSRGFFRRATLTLHVMGKVAVEKFVLDWAELLLASRTGGARQSLPSFCLLRPAAALCGFRWFRRAIARFPSKGQAGL</sequence>
<accession>A0AAD7AH78</accession>
<evidence type="ECO:0008006" key="3">
    <source>
        <dbReference type="Google" id="ProtNLM"/>
    </source>
</evidence>
<comment type="caution">
    <text evidence="1">The sequence shown here is derived from an EMBL/GenBank/DDBJ whole genome shotgun (WGS) entry which is preliminary data.</text>
</comment>
<reference evidence="1" key="1">
    <citation type="submission" date="2023-03" db="EMBL/GenBank/DDBJ databases">
        <title>Massive genome expansion in bonnet fungi (Mycena s.s.) driven by repeated elements and novel gene families across ecological guilds.</title>
        <authorList>
            <consortium name="Lawrence Berkeley National Laboratory"/>
            <person name="Harder C.B."/>
            <person name="Miyauchi S."/>
            <person name="Viragh M."/>
            <person name="Kuo A."/>
            <person name="Thoen E."/>
            <person name="Andreopoulos B."/>
            <person name="Lu D."/>
            <person name="Skrede I."/>
            <person name="Drula E."/>
            <person name="Henrissat B."/>
            <person name="Morin E."/>
            <person name="Kohler A."/>
            <person name="Barry K."/>
            <person name="LaButti K."/>
            <person name="Morin E."/>
            <person name="Salamov A."/>
            <person name="Lipzen A."/>
            <person name="Mereny Z."/>
            <person name="Hegedus B."/>
            <person name="Baldrian P."/>
            <person name="Stursova M."/>
            <person name="Weitz H."/>
            <person name="Taylor A."/>
            <person name="Grigoriev I.V."/>
            <person name="Nagy L.G."/>
            <person name="Martin F."/>
            <person name="Kauserud H."/>
        </authorList>
    </citation>
    <scope>NUCLEOTIDE SEQUENCE</scope>
    <source>
        <strain evidence="1">CBHHK002</strain>
    </source>
</reference>
<dbReference type="Proteomes" id="UP001218218">
    <property type="component" value="Unassembled WGS sequence"/>
</dbReference>